<keyword evidence="3 9" id="KW-0808">Transferase</keyword>
<dbReference type="PANTHER" id="PTHR11669">
    <property type="entry name" value="REPLICATION FACTOR C / DNA POLYMERASE III GAMMA-TAU SUBUNIT"/>
    <property type="match status" value="1"/>
</dbReference>
<dbReference type="GO" id="GO:0006261">
    <property type="term" value="P:DNA-templated DNA replication"/>
    <property type="evidence" value="ECO:0007669"/>
    <property type="project" value="TreeGrafter"/>
</dbReference>
<dbReference type="GO" id="GO:0003887">
    <property type="term" value="F:DNA-directed DNA polymerase activity"/>
    <property type="evidence" value="ECO:0007669"/>
    <property type="project" value="UniProtKB-KW"/>
</dbReference>
<evidence type="ECO:0000256" key="7">
    <source>
        <dbReference type="ARBA" id="ARBA00049244"/>
    </source>
</evidence>
<evidence type="ECO:0000256" key="2">
    <source>
        <dbReference type="ARBA" id="ARBA00014363"/>
    </source>
</evidence>
<dbReference type="NCBIfam" id="TIGR00678">
    <property type="entry name" value="holB"/>
    <property type="match status" value="1"/>
</dbReference>
<dbReference type="InterPro" id="IPR027417">
    <property type="entry name" value="P-loop_NTPase"/>
</dbReference>
<dbReference type="InterPro" id="IPR050238">
    <property type="entry name" value="DNA_Rep/Repair_Clamp_Loader"/>
</dbReference>
<evidence type="ECO:0000256" key="1">
    <source>
        <dbReference type="ARBA" id="ARBA00012417"/>
    </source>
</evidence>
<keyword evidence="4 9" id="KW-0548">Nucleotidyltransferase</keyword>
<dbReference type="RefSeq" id="WP_058448844.1">
    <property type="nucleotide sequence ID" value="NZ_CAAAJF010000006.1"/>
</dbReference>
<dbReference type="PATRIC" id="fig|455.5.peg.857"/>
<evidence type="ECO:0000256" key="3">
    <source>
        <dbReference type="ARBA" id="ARBA00022679"/>
    </source>
</evidence>
<accession>A0A0W0UNJ4</accession>
<organism evidence="9 10">
    <name type="scientific">Legionella jamestowniensis</name>
    <dbReference type="NCBI Taxonomy" id="455"/>
    <lineage>
        <taxon>Bacteria</taxon>
        <taxon>Pseudomonadati</taxon>
        <taxon>Pseudomonadota</taxon>
        <taxon>Gammaproteobacteria</taxon>
        <taxon>Legionellales</taxon>
        <taxon>Legionellaceae</taxon>
        <taxon>Legionella</taxon>
    </lineage>
</organism>
<evidence type="ECO:0000313" key="9">
    <source>
        <dbReference type="EMBL" id="KTD09456.1"/>
    </source>
</evidence>
<dbReference type="AlphaFoldDB" id="A0A0W0UNJ4"/>
<dbReference type="EMBL" id="LNYG01000012">
    <property type="protein sequence ID" value="KTD09456.1"/>
    <property type="molecule type" value="Genomic_DNA"/>
</dbReference>
<keyword evidence="6" id="KW-0239">DNA-directed DNA polymerase</keyword>
<dbReference type="Pfam" id="PF09115">
    <property type="entry name" value="DNApol3-delta_C"/>
    <property type="match status" value="1"/>
</dbReference>
<dbReference type="Pfam" id="PF13177">
    <property type="entry name" value="DNA_pol3_delta2"/>
    <property type="match status" value="1"/>
</dbReference>
<reference evidence="9 10" key="1">
    <citation type="submission" date="2015-11" db="EMBL/GenBank/DDBJ databases">
        <title>Genomic analysis of 38 Legionella species identifies large and diverse effector repertoires.</title>
        <authorList>
            <person name="Burstein D."/>
            <person name="Amaro F."/>
            <person name="Zusman T."/>
            <person name="Lifshitz Z."/>
            <person name="Cohen O."/>
            <person name="Gilbert J.A."/>
            <person name="Pupko T."/>
            <person name="Shuman H.A."/>
            <person name="Segal G."/>
        </authorList>
    </citation>
    <scope>NUCLEOTIDE SEQUENCE [LARGE SCALE GENOMIC DNA]</scope>
    <source>
        <strain evidence="9 10">JA-26-G1-E2</strain>
    </source>
</reference>
<comment type="catalytic activity">
    <reaction evidence="7">
        <text>DNA(n) + a 2'-deoxyribonucleoside 5'-triphosphate = DNA(n+1) + diphosphate</text>
        <dbReference type="Rhea" id="RHEA:22508"/>
        <dbReference type="Rhea" id="RHEA-COMP:17339"/>
        <dbReference type="Rhea" id="RHEA-COMP:17340"/>
        <dbReference type="ChEBI" id="CHEBI:33019"/>
        <dbReference type="ChEBI" id="CHEBI:61560"/>
        <dbReference type="ChEBI" id="CHEBI:173112"/>
        <dbReference type="EC" id="2.7.7.7"/>
    </reaction>
</comment>
<dbReference type="PANTHER" id="PTHR11669:SF8">
    <property type="entry name" value="DNA POLYMERASE III SUBUNIT DELTA"/>
    <property type="match status" value="1"/>
</dbReference>
<evidence type="ECO:0000256" key="5">
    <source>
        <dbReference type="ARBA" id="ARBA00022705"/>
    </source>
</evidence>
<dbReference type="Gene3D" id="3.40.50.300">
    <property type="entry name" value="P-loop containing nucleotide triphosphate hydrolases"/>
    <property type="match status" value="1"/>
</dbReference>
<dbReference type="Proteomes" id="UP000054715">
    <property type="component" value="Unassembled WGS sequence"/>
</dbReference>
<evidence type="ECO:0000256" key="4">
    <source>
        <dbReference type="ARBA" id="ARBA00022695"/>
    </source>
</evidence>
<dbReference type="InterPro" id="IPR004622">
    <property type="entry name" value="DNA_pol_HolB"/>
</dbReference>
<comment type="caution">
    <text evidence="9">The sequence shown here is derived from an EMBL/GenBank/DDBJ whole genome shotgun (WGS) entry which is preliminary data.</text>
</comment>
<sequence>MQLPNSSELDSSHAHWWKQFCTIYARERLPHALLLIGPQHADLADFSYKMASVLLCSQDTKPCGTCKSCRLLQAKEHPDVNRLQPEKAGGIIKIDQIRELQTIAFTSPQLGEKRVIIIHPAEKMNIAAANALLKLLEEPPSCLFFVLIAEQISTVLPTILSRCQQWRFPNKESTDIDYLAIGEYYNPESERGKIFSCLTAILQDLMDLKNKKTSVCGVATRWLTYEFNELIWLLYLLNSQLIQTRLARRLPEKSWSSQVYQLSQYFHPVCLFHQLDELNRITKKMNQNISINQTLALENLLLRYMQD</sequence>
<name>A0A0W0UNJ4_9GAMM</name>
<gene>
    <name evidence="9" type="ORF">Ljam_0806</name>
</gene>
<dbReference type="GO" id="GO:0008408">
    <property type="term" value="F:3'-5' exonuclease activity"/>
    <property type="evidence" value="ECO:0007669"/>
    <property type="project" value="InterPro"/>
</dbReference>
<dbReference type="GO" id="GO:0009360">
    <property type="term" value="C:DNA polymerase III complex"/>
    <property type="evidence" value="ECO:0007669"/>
    <property type="project" value="InterPro"/>
</dbReference>
<evidence type="ECO:0000313" key="10">
    <source>
        <dbReference type="Proteomes" id="UP000054715"/>
    </source>
</evidence>
<evidence type="ECO:0000256" key="6">
    <source>
        <dbReference type="ARBA" id="ARBA00022932"/>
    </source>
</evidence>
<dbReference type="STRING" id="455.Ljam_0806"/>
<dbReference type="GO" id="GO:0003677">
    <property type="term" value="F:DNA binding"/>
    <property type="evidence" value="ECO:0007669"/>
    <property type="project" value="InterPro"/>
</dbReference>
<dbReference type="EC" id="2.7.7.7" evidence="1"/>
<dbReference type="InterPro" id="IPR015199">
    <property type="entry name" value="DNA_pol_III_delta_C"/>
</dbReference>
<dbReference type="SUPFAM" id="SSF52540">
    <property type="entry name" value="P-loop containing nucleoside triphosphate hydrolases"/>
    <property type="match status" value="1"/>
</dbReference>
<protein>
    <recommendedName>
        <fullName evidence="2">DNA polymerase III subunit delta'</fullName>
        <ecNumber evidence="1">2.7.7.7</ecNumber>
    </recommendedName>
</protein>
<feature type="domain" description="DNA polymerase III delta subunit C-terminal" evidence="8">
    <location>
        <begin position="204"/>
        <end position="304"/>
    </location>
</feature>
<evidence type="ECO:0000259" key="8">
    <source>
        <dbReference type="Pfam" id="PF09115"/>
    </source>
</evidence>
<proteinExistence type="predicted"/>
<keyword evidence="5" id="KW-0235">DNA replication</keyword>
<dbReference type="OrthoDB" id="9811073at2"/>